<dbReference type="RefSeq" id="WP_114470592.1">
    <property type="nucleotide sequence ID" value="NZ_QPJK01000008.1"/>
</dbReference>
<feature type="signal peptide" evidence="1">
    <location>
        <begin position="1"/>
        <end position="32"/>
    </location>
</feature>
<protein>
    <recommendedName>
        <fullName evidence="4">DUF5666 domain-containing protein</fullName>
    </recommendedName>
</protein>
<gene>
    <name evidence="2" type="ORF">DES41_108221</name>
</gene>
<proteinExistence type="predicted"/>
<reference evidence="2 3" key="1">
    <citation type="submission" date="2018-07" db="EMBL/GenBank/DDBJ databases">
        <title>Genomic Encyclopedia of Type Strains, Phase IV (KMG-IV): sequencing the most valuable type-strain genomes for metagenomic binning, comparative biology and taxonomic classification.</title>
        <authorList>
            <person name="Goeker M."/>
        </authorList>
    </citation>
    <scope>NUCLEOTIDE SEQUENCE [LARGE SCALE GENOMIC DNA]</scope>
    <source>
        <strain evidence="2 3">DSM 21634</strain>
    </source>
</reference>
<dbReference type="OrthoDB" id="7068047at2"/>
<feature type="chain" id="PRO_5017075929" description="DUF5666 domain-containing protein" evidence="1">
    <location>
        <begin position="33"/>
        <end position="214"/>
    </location>
</feature>
<keyword evidence="3" id="KW-1185">Reference proteome</keyword>
<evidence type="ECO:0000313" key="2">
    <source>
        <dbReference type="EMBL" id="RCW68044.1"/>
    </source>
</evidence>
<keyword evidence="1" id="KW-0732">Signal</keyword>
<comment type="caution">
    <text evidence="2">The sequence shown here is derived from an EMBL/GenBank/DDBJ whole genome shotgun (WGS) entry which is preliminary data.</text>
</comment>
<dbReference type="EMBL" id="QPJK01000008">
    <property type="protein sequence ID" value="RCW68044.1"/>
    <property type="molecule type" value="Genomic_DNA"/>
</dbReference>
<evidence type="ECO:0008006" key="4">
    <source>
        <dbReference type="Google" id="ProtNLM"/>
    </source>
</evidence>
<dbReference type="AlphaFoldDB" id="A0A368XPV0"/>
<evidence type="ECO:0000313" key="3">
    <source>
        <dbReference type="Proteomes" id="UP000252884"/>
    </source>
</evidence>
<organism evidence="2 3">
    <name type="scientific">Pseudorhodoferax soli</name>
    <dbReference type="NCBI Taxonomy" id="545864"/>
    <lineage>
        <taxon>Bacteria</taxon>
        <taxon>Pseudomonadati</taxon>
        <taxon>Pseudomonadota</taxon>
        <taxon>Betaproteobacteria</taxon>
        <taxon>Burkholderiales</taxon>
        <taxon>Comamonadaceae</taxon>
    </lineage>
</organism>
<evidence type="ECO:0000256" key="1">
    <source>
        <dbReference type="SAM" id="SignalP"/>
    </source>
</evidence>
<name>A0A368XPV0_9BURK</name>
<accession>A0A368XPV0</accession>
<sequence>MNIERHTKSLHCVLAGALLALGTFGSLGSAVAAEPAAQKIRVRGTVVALAGEQLQVKSREGDTVHIALKPGWSVAAVAKASVNDIKQGDYVGIASLPKSEGGDGALEVLIFPPQMKGTGEGSYGWDLQPNSTMTNATVGDAVKSVQGSVVTVSYHGQDKKISIQRDTPVVTLAPATAADLKPGAVVFVPAEKGANGAISSGQVIVGKNGVVPPM</sequence>
<dbReference type="Proteomes" id="UP000252884">
    <property type="component" value="Unassembled WGS sequence"/>
</dbReference>